<dbReference type="Pfam" id="PF13511">
    <property type="entry name" value="DUF4124"/>
    <property type="match status" value="1"/>
</dbReference>
<gene>
    <name evidence="3" type="ORF">GALL_77120</name>
</gene>
<dbReference type="AlphaFoldDB" id="A0A1J5T2C9"/>
<comment type="caution">
    <text evidence="3">The sequence shown here is derived from an EMBL/GenBank/DDBJ whole genome shotgun (WGS) entry which is preliminary data.</text>
</comment>
<reference evidence="3" key="1">
    <citation type="submission" date="2016-10" db="EMBL/GenBank/DDBJ databases">
        <title>Sequence of Gallionella enrichment culture.</title>
        <authorList>
            <person name="Poehlein A."/>
            <person name="Muehling M."/>
            <person name="Daniel R."/>
        </authorList>
    </citation>
    <scope>NUCLEOTIDE SEQUENCE</scope>
</reference>
<sequence length="206" mass="22969">MIKSKFLLAGTVLCTAVCLNAEAKLYKWVDDSGTTHYGETIPPEYANRDAKQLSNGRITDRNETFDSDKLKFAKPESEADKAAIEARRHDEALLNSYSNEKEIDLARDRNLMQVEARVNSYSTVLKSAQASLDDLHRESDSRTKAGHKVPQSLTEDIAAAEARVADLQKNLDASQKEMISVKARYEADKQRYRELKNPSTGGSGTK</sequence>
<name>A0A1J5T2C9_9ZZZZ</name>
<evidence type="ECO:0000313" key="3">
    <source>
        <dbReference type="EMBL" id="OIR10400.1"/>
    </source>
</evidence>
<accession>A0A1J5T2C9</accession>
<organism evidence="3">
    <name type="scientific">mine drainage metagenome</name>
    <dbReference type="NCBI Taxonomy" id="410659"/>
    <lineage>
        <taxon>unclassified sequences</taxon>
        <taxon>metagenomes</taxon>
        <taxon>ecological metagenomes</taxon>
    </lineage>
</organism>
<evidence type="ECO:0000259" key="2">
    <source>
        <dbReference type="Pfam" id="PF13511"/>
    </source>
</evidence>
<dbReference type="InterPro" id="IPR025392">
    <property type="entry name" value="DUF4124"/>
</dbReference>
<evidence type="ECO:0000256" key="1">
    <source>
        <dbReference type="SAM" id="Coils"/>
    </source>
</evidence>
<keyword evidence="1" id="KW-0175">Coiled coil</keyword>
<proteinExistence type="predicted"/>
<feature type="domain" description="DUF4124" evidence="2">
    <location>
        <begin position="13"/>
        <end position="48"/>
    </location>
</feature>
<dbReference type="EMBL" id="MLJW01000023">
    <property type="protein sequence ID" value="OIR10400.1"/>
    <property type="molecule type" value="Genomic_DNA"/>
</dbReference>
<protein>
    <recommendedName>
        <fullName evidence="2">DUF4124 domain-containing protein</fullName>
    </recommendedName>
</protein>
<feature type="coiled-coil region" evidence="1">
    <location>
        <begin position="157"/>
        <end position="184"/>
    </location>
</feature>